<dbReference type="Proteomes" id="UP001375539">
    <property type="component" value="Unassembled WGS sequence"/>
</dbReference>
<dbReference type="EC" id="3.4.-.-" evidence="1"/>
<organism evidence="1 2">
    <name type="scientific">Streptomyces pratisoli</name>
    <dbReference type="NCBI Taxonomy" id="3139917"/>
    <lineage>
        <taxon>Bacteria</taxon>
        <taxon>Bacillati</taxon>
        <taxon>Actinomycetota</taxon>
        <taxon>Actinomycetes</taxon>
        <taxon>Kitasatosporales</taxon>
        <taxon>Streptomycetaceae</taxon>
        <taxon>Streptomyces</taxon>
    </lineage>
</organism>
<proteinExistence type="predicted"/>
<comment type="caution">
    <text evidence="1">The sequence shown here is derived from an EMBL/GenBank/DDBJ whole genome shotgun (WGS) entry which is preliminary data.</text>
</comment>
<dbReference type="EMBL" id="JBBKAI010000002">
    <property type="protein sequence ID" value="MEJ8661401.1"/>
    <property type="molecule type" value="Genomic_DNA"/>
</dbReference>
<name>A0ACC6QSY6_9ACTN</name>
<keyword evidence="2" id="KW-1185">Reference proteome</keyword>
<protein>
    <submittedName>
        <fullName evidence="1">S8 family peptidase</fullName>
        <ecNumber evidence="1">3.4.-.-</ecNumber>
    </submittedName>
</protein>
<gene>
    <name evidence="1" type="ORF">WKI58_33675</name>
</gene>
<sequence>MRSRTVAVVAATTAALLAAGLPAAAGPQPDAGPGHSAPPPAAAPGQRTVTLVSGDRVSFTGGGDDLQVSGVTPAKGRENTAFTRARVDDHEYVIPVDATQALADGRVDRQLFDITALAAQGYDDSARADIPLIATARSGPSLRGAAEQGTFPGLGLTARTVRKADAAKAWQGFLAATGARSRTAAPGRLWLDAKVEASLDRSVAMTGAPDAWRKGLDGKGVKVAVLDTGYDAAHPDLRNKVTAEKNFTWDESVADLNGHGTHVASTVAGSGAASKGRYKGVAPGAELLVGKVLDGGGSGYTSWILEGMEWAAGQDADIVSMSLGSSLPSDGSDPLSQAVETLSADDGPLFVVAAGNDGAPRTIGAPAAAPSALTVGSITKEGGMSSFSSRGPAMADGGVKPEITAPGSAITAARAAGTLHDAAGSEFYATISGTSMATPHVSGAAAIVKQQHPDWDAQRLKSALVATADPVDGAGVYEQGAGSVDVPGALGSKITATPAAVSAELLWPYGGSPTRTVTYRNGGSKDVRLGLSLDGTAPVSLATRQLTVPAGGTAVATVRIDTGRASAGAHSAWITARGSDGSRVRTPVGVDAEGPSATLTLEPAATRPGVEAAYTNLVVQNEKTGESQLVGLTTGAEELRLPVGDYRVFGGVWEYVRYGEASVPETSVAVAQRVSLTADRTLRTDVSAAKPVTMGIDDPDMRVNENGSATGIVSTTGAGGVSGLAAPLFNGAYKSYAVGSGRIPGLTYFSAASWEQPYVRATTVGGAGTPVDVPVRLVSWQRLEWDLEKQVVDAGSGEDLSGLELKDRIVLFETGWPVPWDEQDRRYAAIEAQQPAAILMSGSASIDPADPPLGIDAHGVALLRDRLAKGEVTLRIKGERNGERTYFTFHTHDDGVPAGAHWQDRRRDLARVDHSFRTTGYPNDPKGIYGWVTHRGLRLAQQSTLFRAPHRMSAYYAPGVPWTTATFEYAIDADGPLGVQYSDPTVHRAGRTVADNWLTGPFNPSLSVTGHDGRPQATRDGDKLRLALPMFSDAAGHRSDPARDLESGETVLRDGSGTVLDRNDEPGQGVFDVPGRGQWYELTSTAHRDHPEWTLGTHVTDTWRFRSEHTREERPLPLLDTRYDMAGLDGDNSVPEDRVFTFGLGFGRQAGAHGADVDRVSVQYSTDDGATWRAAKVRGRDGVRQVTVPALKTGWVSLRVSAEDRSGASVTETVTRAYRVGCAEYWCAYAPGWPHWPAG</sequence>
<reference evidence="1" key="1">
    <citation type="submission" date="2024-03" db="EMBL/GenBank/DDBJ databases">
        <title>Novel Streptomyces species of biotechnological and ecological value are a feature of Machair soil.</title>
        <authorList>
            <person name="Prole J.R."/>
            <person name="Goodfellow M."/>
            <person name="Allenby N."/>
            <person name="Ward A.C."/>
        </authorList>
    </citation>
    <scope>NUCLEOTIDE SEQUENCE</scope>
    <source>
        <strain evidence="1">MS1.AVA.4</strain>
    </source>
</reference>
<evidence type="ECO:0000313" key="1">
    <source>
        <dbReference type="EMBL" id="MEJ8661401.1"/>
    </source>
</evidence>
<accession>A0ACC6QSY6</accession>
<evidence type="ECO:0000313" key="2">
    <source>
        <dbReference type="Proteomes" id="UP001375539"/>
    </source>
</evidence>
<keyword evidence="1" id="KW-0378">Hydrolase</keyword>